<feature type="compositionally biased region" description="Low complexity" evidence="1">
    <location>
        <begin position="584"/>
        <end position="594"/>
    </location>
</feature>
<gene>
    <name evidence="3" type="ORF">PGLA1383_LOCUS35952</name>
</gene>
<keyword evidence="2" id="KW-0732">Signal</keyword>
<proteinExistence type="predicted"/>
<evidence type="ECO:0000256" key="2">
    <source>
        <dbReference type="SAM" id="SignalP"/>
    </source>
</evidence>
<dbReference type="OMA" id="NDYKECA"/>
<dbReference type="Gene3D" id="3.40.50.150">
    <property type="entry name" value="Vaccinia Virus protein VP39"/>
    <property type="match status" value="2"/>
</dbReference>
<feature type="region of interest" description="Disordered" evidence="1">
    <location>
        <begin position="566"/>
        <end position="604"/>
    </location>
</feature>
<dbReference type="OrthoDB" id="406773at2759"/>
<comment type="caution">
    <text evidence="3">The sequence shown here is derived from an EMBL/GenBank/DDBJ whole genome shotgun (WGS) entry which is preliminary data.</text>
</comment>
<dbReference type="AlphaFoldDB" id="A0A813G1T5"/>
<organism evidence="3 4">
    <name type="scientific">Polarella glacialis</name>
    <name type="common">Dinoflagellate</name>
    <dbReference type="NCBI Taxonomy" id="89957"/>
    <lineage>
        <taxon>Eukaryota</taxon>
        <taxon>Sar</taxon>
        <taxon>Alveolata</taxon>
        <taxon>Dinophyceae</taxon>
        <taxon>Suessiales</taxon>
        <taxon>Suessiaceae</taxon>
        <taxon>Polarella</taxon>
    </lineage>
</organism>
<evidence type="ECO:0000313" key="3">
    <source>
        <dbReference type="EMBL" id="CAE8618322.1"/>
    </source>
</evidence>
<dbReference type="SUPFAM" id="SSF53335">
    <property type="entry name" value="S-adenosyl-L-methionine-dependent methyltransferases"/>
    <property type="match status" value="1"/>
</dbReference>
<protein>
    <submittedName>
        <fullName evidence="3">Uncharacterized protein</fullName>
    </submittedName>
</protein>
<dbReference type="Proteomes" id="UP000654075">
    <property type="component" value="Unassembled WGS sequence"/>
</dbReference>
<reference evidence="3" key="1">
    <citation type="submission" date="2021-02" db="EMBL/GenBank/DDBJ databases">
        <authorList>
            <person name="Dougan E. K."/>
            <person name="Rhodes N."/>
            <person name="Thang M."/>
            <person name="Chan C."/>
        </authorList>
    </citation>
    <scope>NUCLEOTIDE SEQUENCE</scope>
</reference>
<dbReference type="InterPro" id="IPR029063">
    <property type="entry name" value="SAM-dependent_MTases_sf"/>
</dbReference>
<keyword evidence="4" id="KW-1185">Reference proteome</keyword>
<dbReference type="EMBL" id="CAJNNV010026485">
    <property type="protein sequence ID" value="CAE8618322.1"/>
    <property type="molecule type" value="Genomic_DNA"/>
</dbReference>
<feature type="signal peptide" evidence="2">
    <location>
        <begin position="1"/>
        <end position="16"/>
    </location>
</feature>
<feature type="chain" id="PRO_5032652692" evidence="2">
    <location>
        <begin position="17"/>
        <end position="1148"/>
    </location>
</feature>
<evidence type="ECO:0000256" key="1">
    <source>
        <dbReference type="SAM" id="MobiDB-lite"/>
    </source>
</evidence>
<dbReference type="Pfam" id="PF13489">
    <property type="entry name" value="Methyltransf_23"/>
    <property type="match status" value="1"/>
</dbReference>
<evidence type="ECO:0000313" key="4">
    <source>
        <dbReference type="Proteomes" id="UP000654075"/>
    </source>
</evidence>
<sequence>MKRWLAGALLLGAGAAQEEPRDIGVCLVGQLRGICDAEDLISLFEVFLWSFRSADVVLAVPAHECQRAEELLQQAQAFVNPDSEIWMQALCLSEDLEEPIEKFWLEHFPTSRAGRSYFDAGRLRNTLLPARHLAQCSHHFAEREHQLGSGYRWVARARPDVRWHSALSRSELEQLPPQLLLANFVPMPIQGVVEDQLVLGSWDVMRQVLEGFYLWILNPSKSWGSLVAPPWCVEHATLRSRATCQELFTENMLEAFLRHGLPEPVQILKSRAMCFDKLMPCGLPRSNYCNQLSAERHANGFIQSDPAFYEQWDRDYFLTAPGVYADLDGQLAARLARFFRADVAAGIERAGDRRGRPAKVLDMGCGRGSYVELLRARGLVAVGLDGDPIIQRTLPKHGLLWDLTQPLDLPWLRAEATLAARGFVLPLWGDTLNGTDSAELDLDANFDSTGPGTASAGSCAFSDSYLASDEDEDLTMHLGMQMIGSGDEHSMALLWHLCCSDFRCVAYGVAASDPPVGTLWRLHEYDRDADIDVYEGRRPSSFYPGELTLNRRITWPKARNCLQQGPAAAAVSAGPESPPVSLKQQQQQQQQQQQSPSASLKNSLGRLGPEFGSADWVLSLGVGQHIPAENQGVFLANLARHAERGIVVSWGSEPGAANPRSKAAVEQLLKPFGFEADDVAARELRLFAGLAYGGPRADLLVLRRRPGTWAPLDPWASASDFEQRGQPLQSAALAHHWVQLLQRRGPRSAGCETHRNFGIVRPGVMWIGEGCGGLFRIRRRRRRLPDANRTATEDKDALDRWEDQNLPGGFCINSNNDYKECALPGGPKQVALPTADSCVGQKEIEELKQAEFPFFALQASPRGSGDTLRQATFATKPSERHDWKFHATADHLVPTISVWRGDPRLNIIFYKFARRLNAAAPWDEQSSRRAGDRQRPVLRGAELALEWSWLWNADWRPLLQSTATVPKFRDQNQLARLLEVFSRLGQLQGRPRPAAGKGRWRQAARLFSRAAAAAQRLAQGAPIARPVNGPVRGRQRRPPPLPQALLRQSALAQRAVARLVAAVLPARALREAALQRWILPAAQRLVLAVIRWRSQFGRRRRPRPPRRLAKIAPKAPELRVGHRGTRPWHRNSDEGWYIYRLTACDPSV</sequence>
<name>A0A813G1T5_POLGL</name>
<accession>A0A813G1T5</accession>